<organism evidence="2 3">
    <name type="scientific">Candidatus Enterenecus faecium</name>
    <dbReference type="NCBI Taxonomy" id="2840780"/>
    <lineage>
        <taxon>Bacteria</taxon>
        <taxon>Bacillati</taxon>
        <taxon>Bacillota</taxon>
        <taxon>Clostridia</taxon>
        <taxon>Eubacteriales</taxon>
        <taxon>Candidatus Enterenecus</taxon>
    </lineage>
</organism>
<dbReference type="Proteomes" id="UP000886879">
    <property type="component" value="Unassembled WGS sequence"/>
</dbReference>
<name>A0A9D0YQA9_9FIRM</name>
<evidence type="ECO:0000313" key="2">
    <source>
        <dbReference type="EMBL" id="HIQ59993.1"/>
    </source>
</evidence>
<protein>
    <submittedName>
        <fullName evidence="2">DUF2089 domain-containing protein</fullName>
    </submittedName>
</protein>
<dbReference type="EMBL" id="DVFO01000001">
    <property type="protein sequence ID" value="HIQ59993.1"/>
    <property type="molecule type" value="Genomic_DNA"/>
</dbReference>
<gene>
    <name evidence="2" type="ORF">IAD31_00105</name>
</gene>
<dbReference type="AlphaFoldDB" id="A0A9D0YQA9"/>
<accession>A0A9D0YQA9</accession>
<reference evidence="2" key="2">
    <citation type="journal article" date="2021" name="PeerJ">
        <title>Extensive microbial diversity within the chicken gut microbiome revealed by metagenomics and culture.</title>
        <authorList>
            <person name="Gilroy R."/>
            <person name="Ravi A."/>
            <person name="Getino M."/>
            <person name="Pursley I."/>
            <person name="Horton D.L."/>
            <person name="Alikhan N.F."/>
            <person name="Baker D."/>
            <person name="Gharbi K."/>
            <person name="Hall N."/>
            <person name="Watson M."/>
            <person name="Adriaenssens E.M."/>
            <person name="Foster-Nyarko E."/>
            <person name="Jarju S."/>
            <person name="Secka A."/>
            <person name="Antonio M."/>
            <person name="Oren A."/>
            <person name="Chaudhuri R.R."/>
            <person name="La Ragione R."/>
            <person name="Hildebrand F."/>
            <person name="Pallen M.J."/>
        </authorList>
    </citation>
    <scope>NUCLEOTIDE SEQUENCE</scope>
    <source>
        <strain evidence="2">ChiGjej2B2-12916</strain>
    </source>
</reference>
<proteinExistence type="predicted"/>
<evidence type="ECO:0000313" key="3">
    <source>
        <dbReference type="Proteomes" id="UP000886879"/>
    </source>
</evidence>
<reference evidence="2" key="1">
    <citation type="submission" date="2020-10" db="EMBL/GenBank/DDBJ databases">
        <authorList>
            <person name="Gilroy R."/>
        </authorList>
    </citation>
    <scope>NUCLEOTIDE SEQUENCE</scope>
    <source>
        <strain evidence="2">ChiGjej2B2-12916</strain>
    </source>
</reference>
<dbReference type="InterPro" id="IPR018658">
    <property type="entry name" value="DUF2089"/>
</dbReference>
<evidence type="ECO:0000259" key="1">
    <source>
        <dbReference type="Pfam" id="PF09862"/>
    </source>
</evidence>
<dbReference type="Pfam" id="PF09862">
    <property type="entry name" value="DUF2089"/>
    <property type="match status" value="1"/>
</dbReference>
<feature type="domain" description="DUF2089" evidence="1">
    <location>
        <begin position="45"/>
        <end position="90"/>
    </location>
</feature>
<sequence length="254" mass="28063">MMNVNHIKSGRCPACGSRLEVVRLACPECRAEFPVESAMSVYDYLSEEQAAFLKSFLTSRGSLKEVQAEWGISYPTAKRKLDELLQALGYAEEEQEVPVMPTVTLKQINTDSTRASDIIRNQLIACGGIAMVHSIQGKPYKIKLSGDGTSFYCDKLPLSPPYQLRVFDIIVDLLIQQGGRAKKGNGRNYRLGEGECTEDTVVGTIGKNYAHKNVGDSVFDPVFIMAAVLEWAGIAHNERGYVSLTADYRMKLGK</sequence>
<comment type="caution">
    <text evidence="2">The sequence shown here is derived from an EMBL/GenBank/DDBJ whole genome shotgun (WGS) entry which is preliminary data.</text>
</comment>